<evidence type="ECO:0000256" key="3">
    <source>
        <dbReference type="ARBA" id="ARBA00022448"/>
    </source>
</evidence>
<comment type="similarity">
    <text evidence="2">Belongs to the nucleoporin Nup133 family.</text>
</comment>
<dbReference type="Proteomes" id="UP000189911">
    <property type="component" value="Chromosome H"/>
</dbReference>
<evidence type="ECO:0000313" key="6">
    <source>
        <dbReference type="EMBL" id="SCV06186.1"/>
    </source>
</evidence>
<dbReference type="AlphaFoldDB" id="A0A1G4KNP0"/>
<dbReference type="SUPFAM" id="SSF117289">
    <property type="entry name" value="Nucleoporin domain"/>
    <property type="match status" value="1"/>
</dbReference>
<dbReference type="InterPro" id="IPR015943">
    <property type="entry name" value="WD40/YVTN_repeat-like_dom_sf"/>
</dbReference>
<evidence type="ECO:0000256" key="1">
    <source>
        <dbReference type="ARBA" id="ARBA00004123"/>
    </source>
</evidence>
<name>A0A1G4KNP0_9SACH</name>
<dbReference type="GO" id="GO:0031080">
    <property type="term" value="C:nuclear pore outer ring"/>
    <property type="evidence" value="ECO:0007669"/>
    <property type="project" value="TreeGrafter"/>
</dbReference>
<feature type="domain" description="Nucleoporin Nup133/Nup155-like N-terminal" evidence="5">
    <location>
        <begin position="54"/>
        <end position="470"/>
    </location>
</feature>
<dbReference type="Pfam" id="PF08801">
    <property type="entry name" value="Nucleoporin_N"/>
    <property type="match status" value="1"/>
</dbReference>
<dbReference type="GO" id="GO:0000972">
    <property type="term" value="P:transcription-dependent tethering of RNA polymerase II gene DNA at nuclear periphery"/>
    <property type="evidence" value="ECO:0007669"/>
    <property type="project" value="TreeGrafter"/>
</dbReference>
<dbReference type="PANTHER" id="PTHR13405:SF11">
    <property type="entry name" value="NUCLEAR PORE COMPLEX PROTEIN NUP133"/>
    <property type="match status" value="1"/>
</dbReference>
<dbReference type="GO" id="GO:0006606">
    <property type="term" value="P:protein import into nucleus"/>
    <property type="evidence" value="ECO:0007669"/>
    <property type="project" value="TreeGrafter"/>
</dbReference>
<gene>
    <name evidence="6" type="ORF">LANO_0H23992G</name>
</gene>
<dbReference type="Gene3D" id="2.130.10.10">
    <property type="entry name" value="YVTN repeat-like/Quinoprotein amine dehydrogenase"/>
    <property type="match status" value="1"/>
</dbReference>
<dbReference type="GO" id="GO:0016973">
    <property type="term" value="P:poly(A)+ mRNA export from nucleus"/>
    <property type="evidence" value="ECO:0007669"/>
    <property type="project" value="TreeGrafter"/>
</dbReference>
<dbReference type="InterPro" id="IPR014908">
    <property type="entry name" value="Nucleoporin_Nup133/Nup155_N"/>
</dbReference>
<protein>
    <submittedName>
        <fullName evidence="6">LANO_0H23992g1_1</fullName>
    </submittedName>
</protein>
<evidence type="ECO:0000256" key="2">
    <source>
        <dbReference type="ARBA" id="ARBA00005569"/>
    </source>
</evidence>
<accession>A0A1G4KNP0</accession>
<keyword evidence="3" id="KW-0813">Transport</keyword>
<keyword evidence="4" id="KW-0539">Nucleus</keyword>
<proteinExistence type="inferred from homology"/>
<sequence length="1145" mass="130000">MSQKPLFQLRKELDDSGDVTSDANVTQSFAEQFESTSNVEPSVTTNFTNKLVLTENAKYTVAKLPAEIPRQLESESIDGYVDTLSQNAIVNDSDTLYMWEFATTQLNPMVTRVPLHEDHISLSCVPKIIVTWPAALDDDLNSGMAGVAAGAGTAGSTIANNCGICIVNRKSGLIQFYEDVDSINNLSSRISRTKCHELTLSLKDTEFVMDVVNAEPAGILISTTRGRLFFVTIRDFMGKPHLNLKLQMIKSHLALFFSSQKLKKIVSLKPGPILGKGERLVSVLTSGGDFQIWNLSAVANCYKRAEFNVYDQILESLKDLYPCAYNSLMLLDSHPLSDDNSAHMILSSITDYDGASYYILTTIKLDEQTNGFIIFSTYRLNTYTSASQESNPPRLLVPMGAEQDTTAITSVYTVFHNAVVLTQVSAKLDQTYSLRRKWEDIISFREDAEIFGQGMDSRSIYLMSRKMGVLMITASLAVKSNDLQETRFIKSHIDQAVYFSNLPCTPIDFNLPLNISLEREEIEEDLLASGEEILLSKSIYIPPNLKSVERHLSLRVELFKKLLNFTKFNFLHKISPAVKIQLIESLEVLNTALGLLTYIRNSQPLSECWQHVMQSNKLDEDTFLKHDLDRFPKVFSQFLEEVHASLIPSSTSNLWSLCAELVISCLFKCTLEDGEEFYRFDMFQMDKNELGAFAPWYVQNQFPALVSQLFAGLCNYANLSKDKVQHSEQLLSLAKILYYFCNQASLWFLENPSRTASKEFEEISKLYRENRSFWNQTLCAFDKKLDSLEISEFYEDLPSLAETLSTLPTETSEDLYMQYFEKFGYSFAVEVFSNFIAHGKLQDLYERFPKQHELLRHFFDQNPQFGEVGWMCKVFDERYDDASAILVEITTKQTNSSNELGVDQTRLSIAKLCILADKNATDFDRLTTIQAELDVIDGQKDLRAMIEDGAKQNRKQESSHALQKLFGVLNEKIALSQRLELSEVVEMYTLLESKDCFYKAAKIVSLNKSCLGFENYKFLNAMIWRRCVLFDDWTAHVEETDTALFHSLRRCFDDKLFEKGSTIPDLPLIMDQTLVTSEYFEAEYKSLDVDINGLLNQARLEQAEVKSLDASFETTMKSIIASSNDCSTHKCVINYETGQVEEAGR</sequence>
<dbReference type="Gene3D" id="1.20.58.1380">
    <property type="match status" value="1"/>
</dbReference>
<dbReference type="EMBL" id="LT598447">
    <property type="protein sequence ID" value="SCV06186.1"/>
    <property type="molecule type" value="Genomic_DNA"/>
</dbReference>
<evidence type="ECO:0000313" key="7">
    <source>
        <dbReference type="Proteomes" id="UP000189911"/>
    </source>
</evidence>
<comment type="subcellular location">
    <subcellularLocation>
        <location evidence="1">Nucleus</location>
    </subcellularLocation>
</comment>
<dbReference type="PANTHER" id="PTHR13405">
    <property type="entry name" value="NUCLEAR PORE COMPLEX PROTEIN NUP133"/>
    <property type="match status" value="1"/>
</dbReference>
<dbReference type="InterPro" id="IPR037624">
    <property type="entry name" value="Nup133-like"/>
</dbReference>
<dbReference type="GO" id="GO:0017056">
    <property type="term" value="F:structural constituent of nuclear pore"/>
    <property type="evidence" value="ECO:0007669"/>
    <property type="project" value="InterPro"/>
</dbReference>
<evidence type="ECO:0000259" key="5">
    <source>
        <dbReference type="Pfam" id="PF08801"/>
    </source>
</evidence>
<reference evidence="7" key="1">
    <citation type="submission" date="2016-03" db="EMBL/GenBank/DDBJ databases">
        <authorList>
            <person name="Devillers Hugo."/>
        </authorList>
    </citation>
    <scope>NUCLEOTIDE SEQUENCE [LARGE SCALE GENOMIC DNA]</scope>
</reference>
<keyword evidence="7" id="KW-1185">Reference proteome</keyword>
<evidence type="ECO:0000256" key="4">
    <source>
        <dbReference type="ARBA" id="ARBA00023242"/>
    </source>
</evidence>
<organism evidence="6 7">
    <name type="scientific">Lachancea nothofagi CBS 11611</name>
    <dbReference type="NCBI Taxonomy" id="1266666"/>
    <lineage>
        <taxon>Eukaryota</taxon>
        <taxon>Fungi</taxon>
        <taxon>Dikarya</taxon>
        <taxon>Ascomycota</taxon>
        <taxon>Saccharomycotina</taxon>
        <taxon>Saccharomycetes</taxon>
        <taxon>Saccharomycetales</taxon>
        <taxon>Saccharomycetaceae</taxon>
        <taxon>Lachancea</taxon>
    </lineage>
</organism>
<dbReference type="OrthoDB" id="103454at2759"/>